<dbReference type="PROSITE" id="PS01064">
    <property type="entry name" value="PYRIDOX_OXIDASE"/>
    <property type="match status" value="1"/>
</dbReference>
<evidence type="ECO:0000313" key="10">
    <source>
        <dbReference type="EMBL" id="TGZ85228.1"/>
    </source>
</evidence>
<dbReference type="InterPro" id="IPR000659">
    <property type="entry name" value="Pyridox_Oxase"/>
</dbReference>
<evidence type="ECO:0000256" key="7">
    <source>
        <dbReference type="ARBA" id="ARBA00023002"/>
    </source>
</evidence>
<reference evidence="10 11" key="1">
    <citation type="submission" date="2019-04" db="EMBL/GenBank/DDBJ databases">
        <title>Comparative genomics and transcriptomics to analyze fruiting body development in filamentous ascomycetes.</title>
        <authorList>
            <consortium name="DOE Joint Genome Institute"/>
            <person name="Lutkenhaus R."/>
            <person name="Traeger S."/>
            <person name="Breuer J."/>
            <person name="Kuo A."/>
            <person name="Lipzen A."/>
            <person name="Pangilinan J."/>
            <person name="Dilworth D."/>
            <person name="Sandor L."/>
            <person name="Poggeler S."/>
            <person name="Barry K."/>
            <person name="Grigoriev I.V."/>
            <person name="Nowrousian M."/>
        </authorList>
    </citation>
    <scope>NUCLEOTIDE SEQUENCE [LARGE SCALE GENOMIC DNA]</scope>
    <source>
        <strain evidence="10 11">CBS 389.68</strain>
    </source>
</reference>
<dbReference type="Pfam" id="PF01243">
    <property type="entry name" value="PNPOx_N"/>
    <property type="match status" value="1"/>
</dbReference>
<dbReference type="PANTHER" id="PTHR10851:SF0">
    <property type="entry name" value="PYRIDOXINE-5'-PHOSPHATE OXIDASE"/>
    <property type="match status" value="1"/>
</dbReference>
<dbReference type="InterPro" id="IPR019576">
    <property type="entry name" value="Pyridoxamine_oxidase_dimer_C"/>
</dbReference>
<dbReference type="GO" id="GO:0008615">
    <property type="term" value="P:pyridoxine biosynthetic process"/>
    <property type="evidence" value="ECO:0007669"/>
    <property type="project" value="InterPro"/>
</dbReference>
<dbReference type="PANTHER" id="PTHR10851">
    <property type="entry name" value="PYRIDOXINE-5-PHOSPHATE OXIDASE"/>
    <property type="match status" value="1"/>
</dbReference>
<dbReference type="NCBIfam" id="NF004231">
    <property type="entry name" value="PRK05679.1"/>
    <property type="match status" value="1"/>
</dbReference>
<dbReference type="Gene3D" id="2.30.110.10">
    <property type="entry name" value="Electron Transport, Fmn-binding Protein, Chain A"/>
    <property type="match status" value="1"/>
</dbReference>
<comment type="pathway">
    <text evidence="2">Cofactor metabolism; pyridoxal 5'-phosphate salvage; pyridoxal 5'-phosphate from pyridoxamine 5'-phosphate: step 1/1.</text>
</comment>
<dbReference type="AlphaFoldDB" id="A0A4S2N7A4"/>
<keyword evidence="7" id="KW-0560">Oxidoreductase</keyword>
<comment type="pathway">
    <text evidence="3">Cofactor metabolism; pyridoxal 5'-phosphate salvage; pyridoxal 5'-phosphate from pyridoxine 5'-phosphate: step 1/1.</text>
</comment>
<dbReference type="PIRSF" id="PIRSF000190">
    <property type="entry name" value="Pyd_amn-ph_oxd"/>
    <property type="match status" value="1"/>
</dbReference>
<evidence type="ECO:0000256" key="5">
    <source>
        <dbReference type="ARBA" id="ARBA00022630"/>
    </source>
</evidence>
<dbReference type="NCBIfam" id="TIGR00558">
    <property type="entry name" value="pdxH"/>
    <property type="match status" value="1"/>
</dbReference>
<keyword evidence="11" id="KW-1185">Reference proteome</keyword>
<dbReference type="GO" id="GO:0004733">
    <property type="term" value="F:pyridoxamine phosphate oxidase activity"/>
    <property type="evidence" value="ECO:0007669"/>
    <property type="project" value="UniProtKB-EC"/>
</dbReference>
<proteinExistence type="inferred from homology"/>
<keyword evidence="6" id="KW-0288">FMN</keyword>
<evidence type="ECO:0000313" key="11">
    <source>
        <dbReference type="Proteomes" id="UP000298138"/>
    </source>
</evidence>
<dbReference type="UniPathway" id="UPA01068">
    <property type="reaction ID" value="UER00304"/>
</dbReference>
<feature type="domain" description="Pyridoxine 5'-phosphate oxidase dimerisation C-terminal" evidence="9">
    <location>
        <begin position="193"/>
        <end position="236"/>
    </location>
</feature>
<dbReference type="Proteomes" id="UP000298138">
    <property type="component" value="Unassembled WGS sequence"/>
</dbReference>
<keyword evidence="5" id="KW-0285">Flavoprotein</keyword>
<organism evidence="10 11">
    <name type="scientific">Ascodesmis nigricans</name>
    <dbReference type="NCBI Taxonomy" id="341454"/>
    <lineage>
        <taxon>Eukaryota</taxon>
        <taxon>Fungi</taxon>
        <taxon>Dikarya</taxon>
        <taxon>Ascomycota</taxon>
        <taxon>Pezizomycotina</taxon>
        <taxon>Pezizomycetes</taxon>
        <taxon>Pezizales</taxon>
        <taxon>Ascodesmidaceae</taxon>
        <taxon>Ascodesmis</taxon>
    </lineage>
</organism>
<gene>
    <name evidence="10" type="ORF">EX30DRAFT_353281</name>
</gene>
<evidence type="ECO:0000256" key="6">
    <source>
        <dbReference type="ARBA" id="ARBA00022643"/>
    </source>
</evidence>
<protein>
    <recommendedName>
        <fullName evidence="4">pyridoxal 5'-phosphate synthase</fullName>
        <ecNumber evidence="4">1.4.3.5</ecNumber>
    </recommendedName>
</protein>
<evidence type="ECO:0000259" key="8">
    <source>
        <dbReference type="Pfam" id="PF01243"/>
    </source>
</evidence>
<dbReference type="GO" id="GO:0010181">
    <property type="term" value="F:FMN binding"/>
    <property type="evidence" value="ECO:0007669"/>
    <property type="project" value="InterPro"/>
</dbReference>
<dbReference type="SUPFAM" id="SSF50475">
    <property type="entry name" value="FMN-binding split barrel"/>
    <property type="match status" value="1"/>
</dbReference>
<dbReference type="InParanoid" id="A0A4S2N7A4"/>
<dbReference type="OrthoDB" id="303614at2759"/>
<evidence type="ECO:0000259" key="9">
    <source>
        <dbReference type="Pfam" id="PF10590"/>
    </source>
</evidence>
<dbReference type="STRING" id="341454.A0A4S2N7A4"/>
<feature type="domain" description="Pyridoxamine 5'-phosphate oxidase N-terminal" evidence="8">
    <location>
        <begin position="59"/>
        <end position="179"/>
    </location>
</feature>
<dbReference type="FunCoup" id="A0A4S2N7A4">
    <property type="interactions" value="436"/>
</dbReference>
<dbReference type="InterPro" id="IPR019740">
    <property type="entry name" value="Pyridox_Oxase_CS"/>
</dbReference>
<dbReference type="InterPro" id="IPR012349">
    <property type="entry name" value="Split_barrel_FMN-bd"/>
</dbReference>
<dbReference type="EMBL" id="ML220112">
    <property type="protein sequence ID" value="TGZ85228.1"/>
    <property type="molecule type" value="Genomic_DNA"/>
</dbReference>
<evidence type="ECO:0000256" key="2">
    <source>
        <dbReference type="ARBA" id="ARBA00004738"/>
    </source>
</evidence>
<name>A0A4S2N7A4_9PEZI</name>
<evidence type="ECO:0000256" key="4">
    <source>
        <dbReference type="ARBA" id="ARBA00012801"/>
    </source>
</evidence>
<dbReference type="Pfam" id="PF10590">
    <property type="entry name" value="PNP_phzG_C"/>
    <property type="match status" value="1"/>
</dbReference>
<evidence type="ECO:0000256" key="3">
    <source>
        <dbReference type="ARBA" id="ARBA00005037"/>
    </source>
</evidence>
<dbReference type="InterPro" id="IPR011576">
    <property type="entry name" value="Pyridox_Oxase_N"/>
</dbReference>
<dbReference type="EC" id="1.4.3.5" evidence="4"/>
<evidence type="ECO:0000256" key="1">
    <source>
        <dbReference type="ARBA" id="ARBA00001917"/>
    </source>
</evidence>
<comment type="cofactor">
    <cofactor evidence="1">
        <name>FMN</name>
        <dbReference type="ChEBI" id="CHEBI:58210"/>
    </cofactor>
</comment>
<dbReference type="HAMAP" id="MF_01629">
    <property type="entry name" value="PdxH"/>
    <property type="match status" value="1"/>
</dbReference>
<sequence length="236" mass="27248">MAGITDATNPLPSSPSEEKLIYAPNDGQYKFSTLSRASLSPSPFHQFHHWFQSAQSFPIPQPETTVFSTASLPSGRISARTVYLKQLDTHGFVVFTNLGTSRKSRDLKTNPHAALTFHWAAMERQVRVEGVVEYLTREENQAYYDTRIRGSRIGAWASRQSCELSDRGELERRVKEAEERFDGVEEIPVPEFWGGVRIRPLSIEFWQGRESRLHDRFIYEREDIEKEEWTVKRLSP</sequence>
<accession>A0A4S2N7A4</accession>